<dbReference type="InterPro" id="IPR010865">
    <property type="entry name" value="DUF1499"/>
</dbReference>
<evidence type="ECO:0000313" key="2">
    <source>
        <dbReference type="EMBL" id="SEN06840.1"/>
    </source>
</evidence>
<evidence type="ECO:0008006" key="4">
    <source>
        <dbReference type="Google" id="ProtNLM"/>
    </source>
</evidence>
<sequence>MKVKSVSFFALVIAAAVVVLMAYIRLSPSDLVRWNVDPSAAFAPSDSVGQVITQTGGATLRLEGSDDLLVRLDAIAVASPRTQRLAGSVADGRITWITRSALWGFPDYTTAALKPDGLYINARLRFGKSDLGVNAARLRDWQTKL</sequence>
<organism evidence="2 3">
    <name type="scientific">Pseudorhodobacter antarcticus</name>
    <dbReference type="NCBI Taxonomy" id="1077947"/>
    <lineage>
        <taxon>Bacteria</taxon>
        <taxon>Pseudomonadati</taxon>
        <taxon>Pseudomonadota</taxon>
        <taxon>Alphaproteobacteria</taxon>
        <taxon>Rhodobacterales</taxon>
        <taxon>Paracoccaceae</taxon>
        <taxon>Pseudorhodobacter</taxon>
    </lineage>
</organism>
<keyword evidence="1" id="KW-0472">Membrane</keyword>
<proteinExistence type="predicted"/>
<dbReference type="AlphaFoldDB" id="A0A1H8DHW0"/>
<accession>A0A1H8DHW0</accession>
<keyword evidence="1" id="KW-1133">Transmembrane helix</keyword>
<name>A0A1H8DHW0_9RHOB</name>
<dbReference type="STRING" id="1077947.SAMN05216227_100711"/>
<keyword evidence="1" id="KW-0812">Transmembrane</keyword>
<dbReference type="Pfam" id="PF07386">
    <property type="entry name" value="DUF1499"/>
    <property type="match status" value="1"/>
</dbReference>
<reference evidence="2 3" key="1">
    <citation type="submission" date="2016-10" db="EMBL/GenBank/DDBJ databases">
        <authorList>
            <person name="de Groot N.N."/>
        </authorList>
    </citation>
    <scope>NUCLEOTIDE SEQUENCE [LARGE SCALE GENOMIC DNA]</scope>
    <source>
        <strain evidence="2 3">CGMCC 1.10836</strain>
    </source>
</reference>
<evidence type="ECO:0000313" key="3">
    <source>
        <dbReference type="Proteomes" id="UP000183002"/>
    </source>
</evidence>
<feature type="transmembrane region" description="Helical" evidence="1">
    <location>
        <begin position="6"/>
        <end position="24"/>
    </location>
</feature>
<dbReference type="Proteomes" id="UP000183002">
    <property type="component" value="Unassembled WGS sequence"/>
</dbReference>
<dbReference type="OrthoDB" id="8479024at2"/>
<gene>
    <name evidence="2" type="ORF">SAMN05216227_100711</name>
</gene>
<keyword evidence="3" id="KW-1185">Reference proteome</keyword>
<dbReference type="RefSeq" id="WP_050519016.1">
    <property type="nucleotide sequence ID" value="NZ_FOCO01000007.1"/>
</dbReference>
<protein>
    <recommendedName>
        <fullName evidence="4">DUF1499 domain-containing protein</fullName>
    </recommendedName>
</protein>
<dbReference type="EMBL" id="FOCO01000007">
    <property type="protein sequence ID" value="SEN06840.1"/>
    <property type="molecule type" value="Genomic_DNA"/>
</dbReference>
<evidence type="ECO:0000256" key="1">
    <source>
        <dbReference type="SAM" id="Phobius"/>
    </source>
</evidence>